<dbReference type="PANTHER" id="PTHR12113">
    <property type="entry name" value="DICKKOPF3-LIKE 3"/>
    <property type="match status" value="1"/>
</dbReference>
<evidence type="ECO:0000256" key="7">
    <source>
        <dbReference type="ARBA" id="ARBA00023157"/>
    </source>
</evidence>
<proteinExistence type="inferred from homology"/>
<keyword evidence="6" id="KW-0732">Signal</keyword>
<dbReference type="GeneTree" id="ENSGT00940000164073"/>
<evidence type="ECO:0000256" key="2">
    <source>
        <dbReference type="ARBA" id="ARBA00010842"/>
    </source>
</evidence>
<keyword evidence="3" id="KW-0217">Developmental protein</keyword>
<dbReference type="AlphaFoldDB" id="A0A8C8LWH2"/>
<sequence length="398" mass="44853">MWCVFVNFSQSKFSRSVSLPLSLPLSLSFGYCVDETMGIDVCGRESAWQRDRATDRSLPHTRASRLRTLREAIKAGISRQWQSSSKSIQHRTANLCRHMCIFSVDFIECCKFFFHQGVLLHLNRVALYLSRYRSYLLLTVMLLRVWAKLPWLLAQLLAMLYSTVQARAKINSISTVLLRESHATSAYRSTGSPLPGTVRKSGKVPDQVYPCGSDLECGKGSFCQAPSRNPSPQRCHTCRQRKRRCHRDAMCCPGNHCRNNICTPLPDSVMTHHITELEEHTRLPPKKKVGWKKRGRGQTKLPPIKGQLGDPCLRSTECSAGLCCARHFWDRICKPVLRHGEVCTRHGRKGQELFQRCDCGEGLACQALRTALPSSSPSSSSKSIAAAAKARLYLCQRE</sequence>
<comment type="subcellular location">
    <subcellularLocation>
        <location evidence="1">Secreted</location>
    </subcellularLocation>
</comment>
<dbReference type="GO" id="GO:0039706">
    <property type="term" value="F:co-receptor binding"/>
    <property type="evidence" value="ECO:0007669"/>
    <property type="project" value="TreeGrafter"/>
</dbReference>
<feature type="domain" description="Dickkopf-related protein 1/2/4 C-terminal subdomain 1" evidence="10">
    <location>
        <begin position="309"/>
        <end position="337"/>
    </location>
</feature>
<dbReference type="InterPro" id="IPR039863">
    <property type="entry name" value="DKK1-4"/>
</dbReference>
<evidence type="ECO:0000256" key="4">
    <source>
        <dbReference type="ARBA" id="ARBA00022525"/>
    </source>
</evidence>
<accession>A0A8C8LWH2</accession>
<evidence type="ECO:0008006" key="13">
    <source>
        <dbReference type="Google" id="ProtNLM"/>
    </source>
</evidence>
<dbReference type="InterPro" id="IPR048500">
    <property type="entry name" value="DIKK1/2/4_C-subdom1"/>
</dbReference>
<evidence type="ECO:0000259" key="8">
    <source>
        <dbReference type="Pfam" id="PF04706"/>
    </source>
</evidence>
<comment type="similarity">
    <text evidence="2">Belongs to the dickkopf family.</text>
</comment>
<gene>
    <name evidence="11" type="primary">ANKUB1</name>
</gene>
<evidence type="ECO:0000313" key="11">
    <source>
        <dbReference type="Ensembl" id="ENSOTSP00005047409.1"/>
    </source>
</evidence>
<organism evidence="11 12">
    <name type="scientific">Oncorhynchus tshawytscha</name>
    <name type="common">Chinook salmon</name>
    <name type="synonym">Salmo tshawytscha</name>
    <dbReference type="NCBI Taxonomy" id="74940"/>
    <lineage>
        <taxon>Eukaryota</taxon>
        <taxon>Metazoa</taxon>
        <taxon>Chordata</taxon>
        <taxon>Craniata</taxon>
        <taxon>Vertebrata</taxon>
        <taxon>Euteleostomi</taxon>
        <taxon>Actinopterygii</taxon>
        <taxon>Neopterygii</taxon>
        <taxon>Teleostei</taxon>
        <taxon>Protacanthopterygii</taxon>
        <taxon>Salmoniformes</taxon>
        <taxon>Salmonidae</taxon>
        <taxon>Salmoninae</taxon>
        <taxon>Oncorhynchus</taxon>
    </lineage>
</organism>
<dbReference type="GO" id="GO:0048019">
    <property type="term" value="F:receptor antagonist activity"/>
    <property type="evidence" value="ECO:0007669"/>
    <property type="project" value="TreeGrafter"/>
</dbReference>
<keyword evidence="5" id="KW-0879">Wnt signaling pathway</keyword>
<reference evidence="11" key="2">
    <citation type="submission" date="2025-09" db="UniProtKB">
        <authorList>
            <consortium name="Ensembl"/>
        </authorList>
    </citation>
    <scope>IDENTIFICATION</scope>
</reference>
<dbReference type="GO" id="GO:0005615">
    <property type="term" value="C:extracellular space"/>
    <property type="evidence" value="ECO:0007669"/>
    <property type="project" value="TreeGrafter"/>
</dbReference>
<evidence type="ECO:0000256" key="1">
    <source>
        <dbReference type="ARBA" id="ARBA00004613"/>
    </source>
</evidence>
<dbReference type="Pfam" id="PF21481">
    <property type="entry name" value="DIKK1-2-4_C-subdom1"/>
    <property type="match status" value="1"/>
</dbReference>
<evidence type="ECO:0000259" key="10">
    <source>
        <dbReference type="Pfam" id="PF21481"/>
    </source>
</evidence>
<name>A0A8C8LWH2_ONCTS</name>
<dbReference type="InterPro" id="IPR048499">
    <property type="entry name" value="DIKK1/2/4_C-subdom2"/>
</dbReference>
<keyword evidence="12" id="KW-1185">Reference proteome</keyword>
<evidence type="ECO:0000256" key="3">
    <source>
        <dbReference type="ARBA" id="ARBA00022473"/>
    </source>
</evidence>
<dbReference type="Pfam" id="PF04706">
    <property type="entry name" value="Dickkopf_N"/>
    <property type="match status" value="1"/>
</dbReference>
<evidence type="ECO:0000313" key="12">
    <source>
        <dbReference type="Proteomes" id="UP000694402"/>
    </source>
</evidence>
<feature type="domain" description="Dickkopf N-terminal cysteine-rich" evidence="8">
    <location>
        <begin position="211"/>
        <end position="263"/>
    </location>
</feature>
<evidence type="ECO:0000256" key="6">
    <source>
        <dbReference type="ARBA" id="ARBA00022729"/>
    </source>
</evidence>
<feature type="domain" description="Dickkopf-related protein 1/2/4 C-terminal subdomain 2" evidence="9">
    <location>
        <begin position="340"/>
        <end position="379"/>
    </location>
</feature>
<protein>
    <recommendedName>
        <fullName evidence="13">Dickkopf N-terminal cysteine-rich domain-containing protein</fullName>
    </recommendedName>
</protein>
<dbReference type="PANTHER" id="PTHR12113:SF12">
    <property type="entry name" value="DICKKOPF-RELATED PROTEIN 2"/>
    <property type="match status" value="1"/>
</dbReference>
<reference evidence="11" key="1">
    <citation type="submission" date="2025-08" db="UniProtKB">
        <authorList>
            <consortium name="Ensembl"/>
        </authorList>
    </citation>
    <scope>IDENTIFICATION</scope>
</reference>
<keyword evidence="7" id="KW-1015">Disulfide bond</keyword>
<dbReference type="Proteomes" id="UP000694402">
    <property type="component" value="Unassembled WGS sequence"/>
</dbReference>
<evidence type="ECO:0000256" key="5">
    <source>
        <dbReference type="ARBA" id="ARBA00022687"/>
    </source>
</evidence>
<dbReference type="GO" id="GO:0090090">
    <property type="term" value="P:negative regulation of canonical Wnt signaling pathway"/>
    <property type="evidence" value="ECO:0007669"/>
    <property type="project" value="TreeGrafter"/>
</dbReference>
<dbReference type="GO" id="GO:0016055">
    <property type="term" value="P:Wnt signaling pathway"/>
    <property type="evidence" value="ECO:0007669"/>
    <property type="project" value="UniProtKB-KW"/>
</dbReference>
<evidence type="ECO:0000259" key="9">
    <source>
        <dbReference type="Pfam" id="PF21479"/>
    </source>
</evidence>
<dbReference type="Pfam" id="PF21479">
    <property type="entry name" value="DIKK1-2-4_C-subdom2"/>
    <property type="match status" value="1"/>
</dbReference>
<dbReference type="Ensembl" id="ENSOTST00005051525.2">
    <property type="protein sequence ID" value="ENSOTSP00005047409.1"/>
    <property type="gene ID" value="ENSOTSG00005022937.2"/>
</dbReference>
<keyword evidence="4" id="KW-0964">Secreted</keyword>
<dbReference type="Gene3D" id="2.10.80.10">
    <property type="entry name" value="Lipase, subunit A"/>
    <property type="match status" value="1"/>
</dbReference>
<dbReference type="InterPro" id="IPR006796">
    <property type="entry name" value="Dickkopf_N"/>
</dbReference>